<evidence type="ECO:0000313" key="5">
    <source>
        <dbReference type="Proteomes" id="UP000004185"/>
    </source>
</evidence>
<dbReference type="GO" id="GO:0005524">
    <property type="term" value="F:ATP binding"/>
    <property type="evidence" value="ECO:0007669"/>
    <property type="project" value="InterPro"/>
</dbReference>
<comment type="caution">
    <text evidence="4">The sequence shown here is derived from an EMBL/GenBank/DDBJ whole genome shotgun (WGS) entry which is preliminary data.</text>
</comment>
<keyword evidence="1" id="KW-1133">Transmembrane helix</keyword>
<dbReference type="NCBIfam" id="NF041438">
    <property type="entry name" value="SepM_fam_S16"/>
    <property type="match status" value="1"/>
</dbReference>
<dbReference type="InterPro" id="IPR001478">
    <property type="entry name" value="PDZ"/>
</dbReference>
<protein>
    <submittedName>
        <fullName evidence="4">PDZ domain protein</fullName>
    </submittedName>
</protein>
<accession>F0FHI2</accession>
<dbReference type="PATRIC" id="fig|888815.3.peg.2129"/>
<dbReference type="PANTHER" id="PTHR10046">
    <property type="entry name" value="ATP DEPENDENT LON PROTEASE FAMILY MEMBER"/>
    <property type="match status" value="1"/>
</dbReference>
<dbReference type="SUPFAM" id="SSF54211">
    <property type="entry name" value="Ribosomal protein S5 domain 2-like"/>
    <property type="match status" value="1"/>
</dbReference>
<sequence length="358" mass="39301">MQDQTILDRNKRKDMKSVTRILITALVLTGIGFIPLPYELETVRPALNAKDFVQVQGGTDKGKGKIYVMAVGVSKARVFSLFLTLLPNYRLETEYVSVPENYFDKEKGREERENSTMGSSHLNALQVAYQAAGRTVEIRHKEIYVGGISSETPLSKELQRGDVILKIDNQTYTSPYDIVDQMEQRPVGDVVSIEYSRNGVIGLASGPVIVDETTGKPGLGIELGSKASVAMNPLTEFKSNGVAGPSGGLMFSLELYNQLVSEDITKGKTIAGTGTIDHKGNVGRIGGIEMKVMAADKAGAEIFFVPDDTIDADIAQYNPKLRSNYHEALRASIKIKSKMKIVPVKTFNEALNYLREME</sequence>
<dbReference type="InterPro" id="IPR020568">
    <property type="entry name" value="Ribosomal_Su5_D2-typ_SF"/>
</dbReference>
<dbReference type="Proteomes" id="UP000004185">
    <property type="component" value="Unassembled WGS sequence"/>
</dbReference>
<feature type="domain" description="Lon proteolytic" evidence="2">
    <location>
        <begin position="244"/>
        <end position="317"/>
    </location>
</feature>
<dbReference type="InterPro" id="IPR027065">
    <property type="entry name" value="Lon_Prtase"/>
</dbReference>
<dbReference type="Gene3D" id="2.30.42.10">
    <property type="match status" value="1"/>
</dbReference>
<dbReference type="Pfam" id="PF05362">
    <property type="entry name" value="Lon_C"/>
    <property type="match status" value="1"/>
</dbReference>
<dbReference type="Pfam" id="PF13180">
    <property type="entry name" value="PDZ_2"/>
    <property type="match status" value="1"/>
</dbReference>
<dbReference type="AlphaFoldDB" id="F0FHI2"/>
<dbReference type="GO" id="GO:0004176">
    <property type="term" value="F:ATP-dependent peptidase activity"/>
    <property type="evidence" value="ECO:0007669"/>
    <property type="project" value="InterPro"/>
</dbReference>
<evidence type="ECO:0000313" key="4">
    <source>
        <dbReference type="EMBL" id="EGC21551.1"/>
    </source>
</evidence>
<dbReference type="HOGENOM" id="CLU_042037_2_0_9"/>
<feature type="transmembrane region" description="Helical" evidence="1">
    <location>
        <begin position="21"/>
        <end position="38"/>
    </location>
</feature>
<reference evidence="4 5" key="1">
    <citation type="submission" date="2011-01" db="EMBL/GenBank/DDBJ databases">
        <authorList>
            <person name="Muzny D."/>
            <person name="Qin X."/>
            <person name="Deng J."/>
            <person name="Jiang H."/>
            <person name="Liu Y."/>
            <person name="Qu J."/>
            <person name="Song X.-Z."/>
            <person name="Zhang L."/>
            <person name="Thornton R."/>
            <person name="Coyle M."/>
            <person name="Francisco L."/>
            <person name="Jackson L."/>
            <person name="Javaid M."/>
            <person name="Korchina V."/>
            <person name="Kovar C."/>
            <person name="Mata R."/>
            <person name="Mathew T."/>
            <person name="Ngo R."/>
            <person name="Nguyen L."/>
            <person name="Nguyen N."/>
            <person name="Okwuonu G."/>
            <person name="Ongeri F."/>
            <person name="Pham C."/>
            <person name="Simmons D."/>
            <person name="Wilczek-Boney K."/>
            <person name="Hale W."/>
            <person name="Jakkamsetti A."/>
            <person name="Pham P."/>
            <person name="Ruth R."/>
            <person name="San Lucas F."/>
            <person name="Warren J."/>
            <person name="Zhang J."/>
            <person name="Zhao Z."/>
            <person name="Zhou C."/>
            <person name="Zhu D."/>
            <person name="Lee S."/>
            <person name="Bess C."/>
            <person name="Blankenburg K."/>
            <person name="Forbes L."/>
            <person name="Fu Q."/>
            <person name="Gubbala S."/>
            <person name="Hirani K."/>
            <person name="Jayaseelan J.C."/>
            <person name="Lara F."/>
            <person name="Munidasa M."/>
            <person name="Palculict T."/>
            <person name="Patil S."/>
            <person name="Pu L.-L."/>
            <person name="Saada N."/>
            <person name="Tang L."/>
            <person name="Weissenberger G."/>
            <person name="Zhu Y."/>
            <person name="Hemphill L."/>
            <person name="Shang Y."/>
            <person name="Youmans B."/>
            <person name="Ayvaz T."/>
            <person name="Ross M."/>
            <person name="Santibanez J."/>
            <person name="Aqrawi P."/>
            <person name="Gross S."/>
            <person name="Joshi V."/>
            <person name="Fowler G."/>
            <person name="Nazareth L."/>
            <person name="Reid J."/>
            <person name="Worley K."/>
            <person name="Petrosino J."/>
            <person name="Highlander S."/>
            <person name="Gibbs R."/>
        </authorList>
    </citation>
    <scope>NUCLEOTIDE SEQUENCE [LARGE SCALE GENOMIC DNA]</scope>
    <source>
        <strain evidence="4 5">SK353</strain>
    </source>
</reference>
<feature type="domain" description="PDZ" evidence="3">
    <location>
        <begin position="135"/>
        <end position="200"/>
    </location>
</feature>
<dbReference type="GO" id="GO:0006508">
    <property type="term" value="P:proteolysis"/>
    <property type="evidence" value="ECO:0007669"/>
    <property type="project" value="InterPro"/>
</dbReference>
<proteinExistence type="predicted"/>
<gene>
    <name evidence="4" type="ORF">HMPREF9388_2165</name>
</gene>
<dbReference type="SUPFAM" id="SSF50156">
    <property type="entry name" value="PDZ domain-like"/>
    <property type="match status" value="1"/>
</dbReference>
<dbReference type="InterPro" id="IPR008269">
    <property type="entry name" value="Lon_proteolytic"/>
</dbReference>
<evidence type="ECO:0000259" key="2">
    <source>
        <dbReference type="Pfam" id="PF05362"/>
    </source>
</evidence>
<dbReference type="Gene3D" id="3.30.230.10">
    <property type="match status" value="1"/>
</dbReference>
<evidence type="ECO:0000259" key="3">
    <source>
        <dbReference type="Pfam" id="PF13180"/>
    </source>
</evidence>
<name>F0FHI2_STRSA</name>
<dbReference type="GO" id="GO:0004252">
    <property type="term" value="F:serine-type endopeptidase activity"/>
    <property type="evidence" value="ECO:0007669"/>
    <property type="project" value="InterPro"/>
</dbReference>
<dbReference type="MEROPS" id="S16.012"/>
<evidence type="ECO:0000256" key="1">
    <source>
        <dbReference type="SAM" id="Phobius"/>
    </source>
</evidence>
<keyword evidence="1" id="KW-0472">Membrane</keyword>
<dbReference type="EMBL" id="AEWY01000014">
    <property type="protein sequence ID" value="EGC21551.1"/>
    <property type="molecule type" value="Genomic_DNA"/>
</dbReference>
<dbReference type="InterPro" id="IPR036034">
    <property type="entry name" value="PDZ_sf"/>
</dbReference>
<dbReference type="InterPro" id="IPR014721">
    <property type="entry name" value="Ribsml_uS5_D2-typ_fold_subgr"/>
</dbReference>
<organism evidence="4 5">
    <name type="scientific">Streptococcus sanguinis SK353</name>
    <dbReference type="NCBI Taxonomy" id="888815"/>
    <lineage>
        <taxon>Bacteria</taxon>
        <taxon>Bacillati</taxon>
        <taxon>Bacillota</taxon>
        <taxon>Bacilli</taxon>
        <taxon>Lactobacillales</taxon>
        <taxon>Streptococcaceae</taxon>
        <taxon>Streptococcus</taxon>
    </lineage>
</organism>
<keyword evidence="1" id="KW-0812">Transmembrane</keyword>
<dbReference type="GO" id="GO:0030163">
    <property type="term" value="P:protein catabolic process"/>
    <property type="evidence" value="ECO:0007669"/>
    <property type="project" value="InterPro"/>
</dbReference>